<dbReference type="EMBL" id="LN483144">
    <property type="protein sequence ID" value="CDZ96526.1"/>
    <property type="molecule type" value="Genomic_DNA"/>
</dbReference>
<dbReference type="GO" id="GO:0006048">
    <property type="term" value="P:UDP-N-acetylglucosamine biosynthetic process"/>
    <property type="evidence" value="ECO:0007669"/>
    <property type="project" value="UniProtKB-UniPathway"/>
</dbReference>
<dbReference type="InterPro" id="IPR016181">
    <property type="entry name" value="Acyl_CoA_acyltransferase"/>
</dbReference>
<dbReference type="SUPFAM" id="SSF55729">
    <property type="entry name" value="Acyl-CoA N-acyltransferases (Nat)"/>
    <property type="match status" value="1"/>
</dbReference>
<evidence type="ECO:0000259" key="1">
    <source>
        <dbReference type="PROSITE" id="PS51186"/>
    </source>
</evidence>
<dbReference type="InterPro" id="IPR000182">
    <property type="entry name" value="GNAT_dom"/>
</dbReference>
<accession>A0A0F7SEB2</accession>
<sequence length="147" mass="16708">MRQLAGMANDRAPSTEFHIIHATKPEDFKRCMDVRLKVFVDEQGYDPKIEQDEYDHTSAHFLLVHTPTSEAVGNVRFYPPSNKLGRLAVLPAFRSYKLGAKLVDHVTLYAIEQARQRGEKEAVVMCHSQAHAIGFYEKVFLTFLGSN</sequence>
<reference evidence="2" key="1">
    <citation type="submission" date="2014-08" db="EMBL/GenBank/DDBJ databases">
        <authorList>
            <person name="Sharma Rahul"/>
            <person name="Thines Marco"/>
        </authorList>
    </citation>
    <scope>NUCLEOTIDE SEQUENCE</scope>
</reference>
<dbReference type="CDD" id="cd04301">
    <property type="entry name" value="NAT_SF"/>
    <property type="match status" value="1"/>
</dbReference>
<dbReference type="Pfam" id="PF13673">
    <property type="entry name" value="Acetyltransf_10"/>
    <property type="match status" value="1"/>
</dbReference>
<feature type="domain" description="N-acetyltransferase" evidence="1">
    <location>
        <begin position="18"/>
        <end position="147"/>
    </location>
</feature>
<dbReference type="PROSITE" id="PS51186">
    <property type="entry name" value="GNAT"/>
    <property type="match status" value="1"/>
</dbReference>
<dbReference type="AlphaFoldDB" id="A0A0F7SEB2"/>
<dbReference type="GO" id="GO:0016747">
    <property type="term" value="F:acyltransferase activity, transferring groups other than amino-acyl groups"/>
    <property type="evidence" value="ECO:0007669"/>
    <property type="project" value="InterPro"/>
</dbReference>
<protein>
    <submittedName>
        <fullName evidence="2">GNAT domain</fullName>
    </submittedName>
</protein>
<name>A0A0F7SEB2_PHARH</name>
<proteinExistence type="predicted"/>
<dbReference type="Gene3D" id="3.40.630.30">
    <property type="match status" value="1"/>
</dbReference>
<evidence type="ECO:0000313" key="2">
    <source>
        <dbReference type="EMBL" id="CDZ96526.1"/>
    </source>
</evidence>
<dbReference type="UniPathway" id="UPA00113">
    <property type="reaction ID" value="UER00529"/>
</dbReference>
<organism evidence="2">
    <name type="scientific">Phaffia rhodozyma</name>
    <name type="common">Yeast</name>
    <name type="synonym">Xanthophyllomyces dendrorhous</name>
    <dbReference type="NCBI Taxonomy" id="264483"/>
    <lineage>
        <taxon>Eukaryota</taxon>
        <taxon>Fungi</taxon>
        <taxon>Dikarya</taxon>
        <taxon>Basidiomycota</taxon>
        <taxon>Agaricomycotina</taxon>
        <taxon>Tremellomycetes</taxon>
        <taxon>Cystofilobasidiales</taxon>
        <taxon>Mrakiaceae</taxon>
        <taxon>Phaffia</taxon>
    </lineage>
</organism>